<evidence type="ECO:0000313" key="2">
    <source>
        <dbReference type="Proteomes" id="UP000765509"/>
    </source>
</evidence>
<dbReference type="OrthoDB" id="2507130at2759"/>
<dbReference type="Proteomes" id="UP000765509">
    <property type="component" value="Unassembled WGS sequence"/>
</dbReference>
<sequence length="154" mass="17729">MNPAPDPPDSNNHMIIPEIYKSKPGFLTQTHNENQSNILTIILQKIENLEKRETNLTLPKRPPPEMCQAQPQEHNKFKKYPIIICTKFGAPKPFEKTSPQVACNTINKALMENCDNTPIRIKAFTCYPSGDIKPYTRSRAEACWLLQNRARWTH</sequence>
<proteinExistence type="predicted"/>
<protein>
    <submittedName>
        <fullName evidence="1">Uncharacterized protein</fullName>
    </submittedName>
</protein>
<dbReference type="AlphaFoldDB" id="A0A9Q3GCX0"/>
<keyword evidence="2" id="KW-1185">Reference proteome</keyword>
<comment type="caution">
    <text evidence="1">The sequence shown here is derived from an EMBL/GenBank/DDBJ whole genome shotgun (WGS) entry which is preliminary data.</text>
</comment>
<reference evidence="1" key="1">
    <citation type="submission" date="2021-03" db="EMBL/GenBank/DDBJ databases">
        <title>Draft genome sequence of rust myrtle Austropuccinia psidii MF-1, a brazilian biotype.</title>
        <authorList>
            <person name="Quecine M.C."/>
            <person name="Pachon D.M.R."/>
            <person name="Bonatelli M.L."/>
            <person name="Correr F.H."/>
            <person name="Franceschini L.M."/>
            <person name="Leite T.F."/>
            <person name="Margarido G.R.A."/>
            <person name="Almeida C.A."/>
            <person name="Ferrarezi J.A."/>
            <person name="Labate C.A."/>
        </authorList>
    </citation>
    <scope>NUCLEOTIDE SEQUENCE</scope>
    <source>
        <strain evidence="1">MF-1</strain>
    </source>
</reference>
<evidence type="ECO:0000313" key="1">
    <source>
        <dbReference type="EMBL" id="MBW0462266.1"/>
    </source>
</evidence>
<accession>A0A9Q3GCX0</accession>
<gene>
    <name evidence="1" type="ORF">O181_001981</name>
</gene>
<organism evidence="1 2">
    <name type="scientific">Austropuccinia psidii MF-1</name>
    <dbReference type="NCBI Taxonomy" id="1389203"/>
    <lineage>
        <taxon>Eukaryota</taxon>
        <taxon>Fungi</taxon>
        <taxon>Dikarya</taxon>
        <taxon>Basidiomycota</taxon>
        <taxon>Pucciniomycotina</taxon>
        <taxon>Pucciniomycetes</taxon>
        <taxon>Pucciniales</taxon>
        <taxon>Sphaerophragmiaceae</taxon>
        <taxon>Austropuccinia</taxon>
    </lineage>
</organism>
<dbReference type="EMBL" id="AVOT02000315">
    <property type="protein sequence ID" value="MBW0462266.1"/>
    <property type="molecule type" value="Genomic_DNA"/>
</dbReference>
<name>A0A9Q3GCX0_9BASI</name>